<dbReference type="Proteomes" id="UP001195941">
    <property type="component" value="Unassembled WGS sequence"/>
</dbReference>
<dbReference type="Pfam" id="PF03205">
    <property type="entry name" value="MobB"/>
    <property type="match status" value="1"/>
</dbReference>
<evidence type="ECO:0000313" key="3">
    <source>
        <dbReference type="Proteomes" id="UP001195941"/>
    </source>
</evidence>
<dbReference type="SUPFAM" id="SSF52540">
    <property type="entry name" value="P-loop containing nucleoside triphosphate hydrolases"/>
    <property type="match status" value="1"/>
</dbReference>
<evidence type="ECO:0000313" key="2">
    <source>
        <dbReference type="EMBL" id="MBR9649531.1"/>
    </source>
</evidence>
<dbReference type="InterPro" id="IPR027417">
    <property type="entry name" value="P-loop_NTPase"/>
</dbReference>
<protein>
    <submittedName>
        <fullName evidence="2">Molybdopterin-guanine dinucleotide biosynthesis protein B</fullName>
    </submittedName>
</protein>
<comment type="caution">
    <text evidence="2">The sequence shown here is derived from an EMBL/GenBank/DDBJ whole genome shotgun (WGS) entry which is preliminary data.</text>
</comment>
<name>A0ABS5HKI4_9RHOB</name>
<dbReference type="Gene3D" id="3.40.50.300">
    <property type="entry name" value="P-loop containing nucleotide triphosphate hydrolases"/>
    <property type="match status" value="1"/>
</dbReference>
<gene>
    <name evidence="2" type="primary">mobB</name>
    <name evidence="2" type="ORF">IT775_00145</name>
</gene>
<sequence length="164" mass="17924">MKLYGVTGWKNAGKTGLMERLVAEFCTRGLSVSTIKHAHHSTDVDQPGRDSFRHREAGASEVMLASPNRWALMHELRGQPEPPLADLLAKMSPVDLILIEGYKREAHPKIEAYRHENGKPPLAAENATVRALASNTAHADLDLPVIDLDDTAAIADFIAKDLGL</sequence>
<organism evidence="2 3">
    <name type="scientific">Thalassovita aquimarina</name>
    <dbReference type="NCBI Taxonomy" id="2785917"/>
    <lineage>
        <taxon>Bacteria</taxon>
        <taxon>Pseudomonadati</taxon>
        <taxon>Pseudomonadota</taxon>
        <taxon>Alphaproteobacteria</taxon>
        <taxon>Rhodobacterales</taxon>
        <taxon>Roseobacteraceae</taxon>
        <taxon>Thalassovita</taxon>
    </lineage>
</organism>
<dbReference type="InterPro" id="IPR052539">
    <property type="entry name" value="MGD_biosynthesis_adapter"/>
</dbReference>
<dbReference type="InterPro" id="IPR004435">
    <property type="entry name" value="MobB_dom"/>
</dbReference>
<evidence type="ECO:0000259" key="1">
    <source>
        <dbReference type="Pfam" id="PF03205"/>
    </source>
</evidence>
<dbReference type="NCBIfam" id="TIGR00176">
    <property type="entry name" value="mobB"/>
    <property type="match status" value="1"/>
</dbReference>
<dbReference type="PANTHER" id="PTHR40072:SF1">
    <property type="entry name" value="MOLYBDOPTERIN-GUANINE DINUCLEOTIDE BIOSYNTHESIS ADAPTER PROTEIN"/>
    <property type="match status" value="1"/>
</dbReference>
<proteinExistence type="predicted"/>
<dbReference type="RefSeq" id="WP_212699046.1">
    <property type="nucleotide sequence ID" value="NZ_JADMKU010000001.1"/>
</dbReference>
<feature type="domain" description="Molybdopterin-guanine dinucleotide biosynthesis protein B (MobB)" evidence="1">
    <location>
        <begin position="5"/>
        <end position="134"/>
    </location>
</feature>
<accession>A0ABS5HKI4</accession>
<dbReference type="CDD" id="cd03116">
    <property type="entry name" value="MobB"/>
    <property type="match status" value="1"/>
</dbReference>
<dbReference type="PANTHER" id="PTHR40072">
    <property type="entry name" value="MOLYBDOPTERIN-GUANINE DINUCLEOTIDE BIOSYNTHESIS ADAPTER PROTEIN-RELATED"/>
    <property type="match status" value="1"/>
</dbReference>
<dbReference type="EMBL" id="JADMKU010000001">
    <property type="protein sequence ID" value="MBR9649531.1"/>
    <property type="molecule type" value="Genomic_DNA"/>
</dbReference>
<keyword evidence="3" id="KW-1185">Reference proteome</keyword>
<reference evidence="2 3" key="1">
    <citation type="journal article" date="2021" name="Arch. Microbiol.">
        <title>Thalassobius aquimarinus sp. nov., isolated from the Sea of Japan seashore.</title>
        <authorList>
            <person name="Kurilenko V.V."/>
            <person name="Romanenko L.A."/>
            <person name="Chernysheva N.Y."/>
            <person name="Velansky P.V."/>
            <person name="Tekutyeva L.A."/>
            <person name="Isaeva M.P."/>
            <person name="Mikhailov V.V."/>
        </authorList>
    </citation>
    <scope>NUCLEOTIDE SEQUENCE [LARGE SCALE GENOMIC DNA]</scope>
    <source>
        <strain evidence="2 3">KMM 8518</strain>
    </source>
</reference>